<name>A0ABV5FWC2_9MICC</name>
<sequence length="46" mass="4921">MPRVLTGHVTGPDPTGSGPVTWLWCSKGSRSGFRTRRRGARGRPGA</sequence>
<accession>A0ABV5FWC2</accession>
<comment type="caution">
    <text evidence="2">The sequence shown here is derived from an EMBL/GenBank/DDBJ whole genome shotgun (WGS) entry which is preliminary data.</text>
</comment>
<reference evidence="2 3" key="1">
    <citation type="submission" date="2024-09" db="EMBL/GenBank/DDBJ databases">
        <authorList>
            <person name="Sun Q."/>
            <person name="Mori K."/>
        </authorList>
    </citation>
    <scope>NUCLEOTIDE SEQUENCE [LARGE SCALE GENOMIC DNA]</scope>
    <source>
        <strain evidence="2 3">CCM 7609</strain>
    </source>
</reference>
<dbReference type="Proteomes" id="UP001589575">
    <property type="component" value="Unassembled WGS sequence"/>
</dbReference>
<feature type="compositionally biased region" description="Basic residues" evidence="1">
    <location>
        <begin position="33"/>
        <end position="46"/>
    </location>
</feature>
<evidence type="ECO:0000313" key="2">
    <source>
        <dbReference type="EMBL" id="MFB9070956.1"/>
    </source>
</evidence>
<proteinExistence type="predicted"/>
<evidence type="ECO:0000313" key="3">
    <source>
        <dbReference type="Proteomes" id="UP001589575"/>
    </source>
</evidence>
<gene>
    <name evidence="2" type="ORF">ACFFX0_07020</name>
</gene>
<protein>
    <submittedName>
        <fullName evidence="2">Uncharacterized protein</fullName>
    </submittedName>
</protein>
<dbReference type="EMBL" id="JBHMFI010000001">
    <property type="protein sequence ID" value="MFB9070956.1"/>
    <property type="molecule type" value="Genomic_DNA"/>
</dbReference>
<organism evidence="2 3">
    <name type="scientific">Citricoccus parietis</name>
    <dbReference type="NCBI Taxonomy" id="592307"/>
    <lineage>
        <taxon>Bacteria</taxon>
        <taxon>Bacillati</taxon>
        <taxon>Actinomycetota</taxon>
        <taxon>Actinomycetes</taxon>
        <taxon>Micrococcales</taxon>
        <taxon>Micrococcaceae</taxon>
        <taxon>Citricoccus</taxon>
    </lineage>
</organism>
<feature type="region of interest" description="Disordered" evidence="1">
    <location>
        <begin position="1"/>
        <end position="46"/>
    </location>
</feature>
<keyword evidence="3" id="KW-1185">Reference proteome</keyword>
<evidence type="ECO:0000256" key="1">
    <source>
        <dbReference type="SAM" id="MobiDB-lite"/>
    </source>
</evidence>